<dbReference type="Pfam" id="PF02656">
    <property type="entry name" value="DUF202"/>
    <property type="match status" value="1"/>
</dbReference>
<evidence type="ECO:0000256" key="1">
    <source>
        <dbReference type="ARBA" id="ARBA00004127"/>
    </source>
</evidence>
<evidence type="ECO:0000256" key="5">
    <source>
        <dbReference type="SAM" id="Phobius"/>
    </source>
</evidence>
<feature type="transmembrane region" description="Helical" evidence="5">
    <location>
        <begin position="56"/>
        <end position="75"/>
    </location>
</feature>
<comment type="subcellular location">
    <subcellularLocation>
        <location evidence="1">Endomembrane system</location>
        <topology evidence="1">Multi-pass membrane protein</topology>
    </subcellularLocation>
</comment>
<organism evidence="7 8">
    <name type="scientific">Nocardiopsis metallicus</name>
    <dbReference type="NCBI Taxonomy" id="179819"/>
    <lineage>
        <taxon>Bacteria</taxon>
        <taxon>Bacillati</taxon>
        <taxon>Actinomycetota</taxon>
        <taxon>Actinomycetes</taxon>
        <taxon>Streptosporangiales</taxon>
        <taxon>Nocardiopsidaceae</taxon>
        <taxon>Nocardiopsis</taxon>
    </lineage>
</organism>
<accession>A0A840WR30</accession>
<dbReference type="AlphaFoldDB" id="A0A840WR30"/>
<dbReference type="RefSeq" id="WP_184367218.1">
    <property type="nucleotide sequence ID" value="NZ_BAAAKM010000008.1"/>
</dbReference>
<keyword evidence="4 5" id="KW-0472">Membrane</keyword>
<name>A0A840WR30_9ACTN</name>
<reference evidence="7 8" key="1">
    <citation type="submission" date="2020-08" db="EMBL/GenBank/DDBJ databases">
        <title>Sequencing the genomes of 1000 actinobacteria strains.</title>
        <authorList>
            <person name="Klenk H.-P."/>
        </authorList>
    </citation>
    <scope>NUCLEOTIDE SEQUENCE [LARGE SCALE GENOMIC DNA]</scope>
    <source>
        <strain evidence="7 8">DSM 44598</strain>
    </source>
</reference>
<protein>
    <submittedName>
        <fullName evidence="7">Uncharacterized membrane protein YidH (DUF202 family)</fullName>
    </submittedName>
</protein>
<dbReference type="InterPro" id="IPR003807">
    <property type="entry name" value="DUF202"/>
</dbReference>
<evidence type="ECO:0000259" key="6">
    <source>
        <dbReference type="Pfam" id="PF02656"/>
    </source>
</evidence>
<comment type="caution">
    <text evidence="7">The sequence shown here is derived from an EMBL/GenBank/DDBJ whole genome shotgun (WGS) entry which is preliminary data.</text>
</comment>
<dbReference type="Proteomes" id="UP000579647">
    <property type="component" value="Unassembled WGS sequence"/>
</dbReference>
<feature type="domain" description="DUF202" evidence="6">
    <location>
        <begin position="9"/>
        <end position="82"/>
    </location>
</feature>
<proteinExistence type="predicted"/>
<feature type="transmembrane region" description="Helical" evidence="5">
    <location>
        <begin position="96"/>
        <end position="122"/>
    </location>
</feature>
<keyword evidence="3 5" id="KW-1133">Transmembrane helix</keyword>
<dbReference type="GO" id="GO:0012505">
    <property type="term" value="C:endomembrane system"/>
    <property type="evidence" value="ECO:0007669"/>
    <property type="project" value="UniProtKB-SubCell"/>
</dbReference>
<keyword evidence="2 5" id="KW-0812">Transmembrane</keyword>
<evidence type="ECO:0000256" key="3">
    <source>
        <dbReference type="ARBA" id="ARBA00022989"/>
    </source>
</evidence>
<dbReference type="EMBL" id="JACHDO010000001">
    <property type="protein sequence ID" value="MBB5494136.1"/>
    <property type="molecule type" value="Genomic_DNA"/>
</dbReference>
<evidence type="ECO:0000256" key="4">
    <source>
        <dbReference type="ARBA" id="ARBA00023136"/>
    </source>
</evidence>
<feature type="transmembrane region" description="Helical" evidence="5">
    <location>
        <begin position="20"/>
        <end position="36"/>
    </location>
</feature>
<keyword evidence="8" id="KW-1185">Reference proteome</keyword>
<gene>
    <name evidence="7" type="ORF">HNR07_005273</name>
</gene>
<sequence length="123" mass="13380">MNPSEERRDPGLQPERTLLSWQRMLILLALVGLLYLRGPLEPGSAVVPEVAPLLRVGFMGFTLLLGAGLGLHLLLRWRRTRHGVRDPRTGQPPLSVASPWAMAVLCTGVLAMTVTVVATVLVP</sequence>
<evidence type="ECO:0000313" key="8">
    <source>
        <dbReference type="Proteomes" id="UP000579647"/>
    </source>
</evidence>
<evidence type="ECO:0000313" key="7">
    <source>
        <dbReference type="EMBL" id="MBB5494136.1"/>
    </source>
</evidence>
<evidence type="ECO:0000256" key="2">
    <source>
        <dbReference type="ARBA" id="ARBA00022692"/>
    </source>
</evidence>